<dbReference type="Pfam" id="PF11157">
    <property type="entry name" value="DUF2937"/>
    <property type="match status" value="1"/>
</dbReference>
<protein>
    <submittedName>
        <fullName evidence="2">DUF2937 domain-containing protein</fullName>
    </submittedName>
</protein>
<reference evidence="2 3" key="1">
    <citation type="submission" date="2018-06" db="EMBL/GenBank/DDBJ databases">
        <title>Pseudomonas diversity within urban Lake Michigan freshwaters.</title>
        <authorList>
            <person name="Batrich M."/>
            <person name="Hatzopoulos T."/>
            <person name="Putonti C."/>
        </authorList>
    </citation>
    <scope>NUCLEOTIDE SEQUENCE [LARGE SCALE GENOMIC DNA]</scope>
    <source>
        <strain evidence="2 3">MB-090714</strain>
    </source>
</reference>
<dbReference type="OrthoDB" id="7021410at2"/>
<gene>
    <name evidence="2" type="ORF">DMO17_07540</name>
</gene>
<dbReference type="AlphaFoldDB" id="A0A2V4L3X5"/>
<dbReference type="InterPro" id="IPR016917">
    <property type="entry name" value="UCP029393"/>
</dbReference>
<keyword evidence="1" id="KW-0472">Membrane</keyword>
<dbReference type="Proteomes" id="UP000248146">
    <property type="component" value="Unassembled WGS sequence"/>
</dbReference>
<dbReference type="InterPro" id="IPR022584">
    <property type="entry name" value="DUF2937"/>
</dbReference>
<proteinExistence type="predicted"/>
<keyword evidence="1" id="KW-1133">Transmembrane helix</keyword>
<accession>A0A2V4L3X5</accession>
<evidence type="ECO:0000256" key="1">
    <source>
        <dbReference type="SAM" id="Phobius"/>
    </source>
</evidence>
<keyword evidence="1" id="KW-0812">Transmembrane</keyword>
<feature type="transmembrane region" description="Helical" evidence="1">
    <location>
        <begin position="134"/>
        <end position="160"/>
    </location>
</feature>
<name>A0A2V4L3X5_AQUAC</name>
<sequence length="177" mass="19821">MFRAYLRLLVFAFGLLVGVQVPGFIDDYAKRVAAQRAESEESLLGFRETAARFFNADLNALVAHYRASTDEVMRSDAESVAHLVTRSELLEGEWLAMQGPWYAQAWHLATAADPELLEATYSAYTYQVLLAPQAVAWALGVGLVLAWLVELLALGIGWTLGIGRKHKPIAYEKRHWR</sequence>
<organism evidence="2 3">
    <name type="scientific">Aquipseudomonas alcaligenes</name>
    <name type="common">Pseudomonas alcaligenes</name>
    <dbReference type="NCBI Taxonomy" id="43263"/>
    <lineage>
        <taxon>Bacteria</taxon>
        <taxon>Pseudomonadati</taxon>
        <taxon>Pseudomonadota</taxon>
        <taxon>Gammaproteobacteria</taxon>
        <taxon>Pseudomonadales</taxon>
        <taxon>Pseudomonadaceae</taxon>
        <taxon>Aquipseudomonas</taxon>
    </lineage>
</organism>
<dbReference type="PIRSF" id="PIRSF029393">
    <property type="entry name" value="UCP029393"/>
    <property type="match status" value="1"/>
</dbReference>
<dbReference type="EMBL" id="QJRX01000003">
    <property type="protein sequence ID" value="PYC27579.1"/>
    <property type="molecule type" value="Genomic_DNA"/>
</dbReference>
<evidence type="ECO:0000313" key="3">
    <source>
        <dbReference type="Proteomes" id="UP000248146"/>
    </source>
</evidence>
<dbReference type="RefSeq" id="WP_110681877.1">
    <property type="nucleotide sequence ID" value="NZ_QJRX01000003.1"/>
</dbReference>
<evidence type="ECO:0000313" key="2">
    <source>
        <dbReference type="EMBL" id="PYC27579.1"/>
    </source>
</evidence>
<comment type="caution">
    <text evidence="2">The sequence shown here is derived from an EMBL/GenBank/DDBJ whole genome shotgun (WGS) entry which is preliminary data.</text>
</comment>